<feature type="compositionally biased region" description="Basic and acidic residues" evidence="1">
    <location>
        <begin position="289"/>
        <end position="298"/>
    </location>
</feature>
<feature type="region of interest" description="Disordered" evidence="1">
    <location>
        <begin position="796"/>
        <end position="867"/>
    </location>
</feature>
<evidence type="ECO:0000313" key="4">
    <source>
        <dbReference type="Proteomes" id="UP001642540"/>
    </source>
</evidence>
<feature type="compositionally biased region" description="Basic residues" evidence="1">
    <location>
        <begin position="1238"/>
        <end position="1248"/>
    </location>
</feature>
<feature type="region of interest" description="Disordered" evidence="1">
    <location>
        <begin position="884"/>
        <end position="936"/>
    </location>
</feature>
<proteinExistence type="predicted"/>
<feature type="compositionally biased region" description="Polar residues" evidence="1">
    <location>
        <begin position="832"/>
        <end position="848"/>
    </location>
</feature>
<feature type="compositionally biased region" description="Basic residues" evidence="1">
    <location>
        <begin position="884"/>
        <end position="907"/>
    </location>
</feature>
<feature type="compositionally biased region" description="Acidic residues" evidence="1">
    <location>
        <begin position="1065"/>
        <end position="1099"/>
    </location>
</feature>
<feature type="compositionally biased region" description="Acidic residues" evidence="1">
    <location>
        <begin position="1003"/>
        <end position="1025"/>
    </location>
</feature>
<keyword evidence="2" id="KW-0472">Membrane</keyword>
<reference evidence="3 4" key="1">
    <citation type="submission" date="2024-08" db="EMBL/GenBank/DDBJ databases">
        <authorList>
            <person name="Cucini C."/>
            <person name="Frati F."/>
        </authorList>
    </citation>
    <scope>NUCLEOTIDE SEQUENCE [LARGE SCALE GENOMIC DNA]</scope>
</reference>
<feature type="compositionally biased region" description="Low complexity" evidence="1">
    <location>
        <begin position="637"/>
        <end position="647"/>
    </location>
</feature>
<feature type="compositionally biased region" description="Basic residues" evidence="1">
    <location>
        <begin position="1106"/>
        <end position="1147"/>
    </location>
</feature>
<keyword evidence="2" id="KW-0812">Transmembrane</keyword>
<feature type="compositionally biased region" description="Pro residues" evidence="1">
    <location>
        <begin position="648"/>
        <end position="662"/>
    </location>
</feature>
<comment type="caution">
    <text evidence="3">The sequence shown here is derived from an EMBL/GenBank/DDBJ whole genome shotgun (WGS) entry which is preliminary data.</text>
</comment>
<dbReference type="Proteomes" id="UP001642540">
    <property type="component" value="Unassembled WGS sequence"/>
</dbReference>
<feature type="region of interest" description="Disordered" evidence="1">
    <location>
        <begin position="744"/>
        <end position="782"/>
    </location>
</feature>
<feature type="compositionally biased region" description="Acidic residues" evidence="1">
    <location>
        <begin position="305"/>
        <end position="317"/>
    </location>
</feature>
<feature type="compositionally biased region" description="Polar residues" evidence="1">
    <location>
        <begin position="1190"/>
        <end position="1202"/>
    </location>
</feature>
<dbReference type="EMBL" id="CAXLJM020000024">
    <property type="protein sequence ID" value="CAL8091069.1"/>
    <property type="molecule type" value="Genomic_DNA"/>
</dbReference>
<accession>A0ABP1QAN3</accession>
<feature type="compositionally biased region" description="Polar residues" evidence="1">
    <location>
        <begin position="744"/>
        <end position="755"/>
    </location>
</feature>
<feature type="compositionally biased region" description="Basic residues" evidence="1">
    <location>
        <begin position="817"/>
        <end position="826"/>
    </location>
</feature>
<organism evidence="3 4">
    <name type="scientific">Orchesella dallaii</name>
    <dbReference type="NCBI Taxonomy" id="48710"/>
    <lineage>
        <taxon>Eukaryota</taxon>
        <taxon>Metazoa</taxon>
        <taxon>Ecdysozoa</taxon>
        <taxon>Arthropoda</taxon>
        <taxon>Hexapoda</taxon>
        <taxon>Collembola</taxon>
        <taxon>Entomobryomorpha</taxon>
        <taxon>Entomobryoidea</taxon>
        <taxon>Orchesellidae</taxon>
        <taxon>Orchesellinae</taxon>
        <taxon>Orchesella</taxon>
    </lineage>
</organism>
<keyword evidence="2" id="KW-1133">Transmembrane helix</keyword>
<feature type="compositionally biased region" description="Low complexity" evidence="1">
    <location>
        <begin position="1255"/>
        <end position="1266"/>
    </location>
</feature>
<protein>
    <submittedName>
        <fullName evidence="3">Uncharacterized protein</fullName>
    </submittedName>
</protein>
<feature type="compositionally biased region" description="Low complexity" evidence="1">
    <location>
        <begin position="675"/>
        <end position="718"/>
    </location>
</feature>
<gene>
    <name evidence="3" type="ORF">ODALV1_LOCUS7818</name>
</gene>
<sequence length="1277" mass="142802">MRILGNMVGSGLGTTLAVTQAMGMSMLHGAMQTLFTTFAHGFSTMHTMVMALISGFTMGIMALTGFIVFLLAVVPPEEVRSLGSRSFSSPPLLPYVHNINDSRGFGLIARHRRSLVINSSIPLNVQNNSFHLPIPTQPGEREERIPRFLTRLVKRDPLNCLPLVMCGLSAAKKPNERTEVLNDYAYLMKEFISSDEDSPEESVEDDLRRRLPEEKAPLTWRDHLGNLFVMPKKVKTKDKVDEIVDEIEKEEDDKLEDLVLTDMASDPDDITFAMQDMKVRGLKKTMSKLPEHSKKEYVSKLMGESGEEEREGPEDDYSMERRPGPGRDSEEEYDEGSMPMQYGRQEYPDSASREDERVYYDSRELTRGGYPPPPPLPPNPLYSGEEEVEEEQLYKRNLKILDQNLAAADFHRRRMGQRRQRNMGASVDRGYLQQKRNEAAEAKNVFDKTRVAAEIGAETRSSRQCRAFFRECPVKTLAKAPTTAGGEAEGESSADNQPFLNRAVNNIRRVLLGSPQTGTKQKRVNEIKEAIQQLNPPRNHGGSEVKVVLNIGPTPPDLHRAGVVMQPYGQPDPNALNGLVSPGIMAPQGPPTPGLVNVLFPNGQLSAQQQPYVPLNPPGPTQLYPASSSMPPPPPRFSSSIPPRFSSSPPPPSKIPQMPPVKPTTFHDMLTSSITPVKSTSPRPTSPPTRKTMVYYNPSSTKATKTSSPTPKISSPSSVELDSLEQMLKTTIEPEFEEVTTNFHSVEVSNDSNAPVSFVEEEDEREETLDDLLPSKTPITKDEYAQNLRETLNIFDRFKQAHQPKPTTVKPTPKPVKVAKKSHTSTKKASSNRVATSNRPQKHGTTGTRGKGASKRPSNSKGETEDVPQEDIYEIIDFIKLLRKRNRNSKAKKKANKGKGGKGKGHKKGGDDDSSEESSEEDYYSQGPIVAVPPPTDRFKVMWKSSSALLKDGFYHLLFSNKRAKPLPIPIVHHQSPGSVHVDDHDYHDEYPEHDEPSQGDEPHDDEPHEDEPHEDEPHEDEPHEDDERPKDDEPAEDDDHHKDDEHDADDDELAEDDEHHKDDVDEPTDDDKAYEDDKVSEDEEPLEDDDSPEEDDEPPKENKTPKNKSKQTKAKGSKTKQKKVSPKKRTRPYHRPGRSGSKKKTGSSKLLIAVPDGAPSFKMSQLEPSMFPDEFNEEVVPHHKYYDSVESSSFEMPSGESTEPELVYSPFSSSRYKPKSTAKSKSKGRRTSLGMRSKVKKKRKGGVKRIGEVSSKATTSATTTAKPRRRVLKYRG</sequence>
<feature type="compositionally biased region" description="Basic residues" evidence="1">
    <location>
        <begin position="1267"/>
        <end position="1277"/>
    </location>
</feature>
<feature type="compositionally biased region" description="Acidic residues" evidence="1">
    <location>
        <begin position="912"/>
        <end position="923"/>
    </location>
</feature>
<feature type="region of interest" description="Disordered" evidence="1">
    <location>
        <begin position="1190"/>
        <end position="1277"/>
    </location>
</feature>
<keyword evidence="4" id="KW-1185">Reference proteome</keyword>
<feature type="region of interest" description="Disordered" evidence="1">
    <location>
        <begin position="284"/>
        <end position="356"/>
    </location>
</feature>
<feature type="compositionally biased region" description="Basic residues" evidence="1">
    <location>
        <begin position="1217"/>
        <end position="1231"/>
    </location>
</feature>
<evidence type="ECO:0000256" key="2">
    <source>
        <dbReference type="SAM" id="Phobius"/>
    </source>
</evidence>
<feature type="compositionally biased region" description="Basic and acidic residues" evidence="1">
    <location>
        <begin position="1026"/>
        <end position="1046"/>
    </location>
</feature>
<feature type="compositionally biased region" description="Acidic residues" evidence="1">
    <location>
        <begin position="759"/>
        <end position="770"/>
    </location>
</feature>
<feature type="compositionally biased region" description="Basic and acidic residues" evidence="1">
    <location>
        <begin position="318"/>
        <end position="328"/>
    </location>
</feature>
<feature type="region of interest" description="Disordered" evidence="1">
    <location>
        <begin position="969"/>
        <end position="1161"/>
    </location>
</feature>
<name>A0ABP1QAN3_9HEXA</name>
<feature type="transmembrane region" description="Helical" evidence="2">
    <location>
        <begin position="49"/>
        <end position="74"/>
    </location>
</feature>
<feature type="region of interest" description="Disordered" evidence="1">
    <location>
        <begin position="616"/>
        <end position="720"/>
    </location>
</feature>
<feature type="compositionally biased region" description="Acidic residues" evidence="1">
    <location>
        <begin position="1047"/>
        <end position="1057"/>
    </location>
</feature>
<feature type="compositionally biased region" description="Basic and acidic residues" evidence="1">
    <location>
        <begin position="981"/>
        <end position="997"/>
    </location>
</feature>
<evidence type="ECO:0000256" key="1">
    <source>
        <dbReference type="SAM" id="MobiDB-lite"/>
    </source>
</evidence>
<evidence type="ECO:0000313" key="3">
    <source>
        <dbReference type="EMBL" id="CAL8091069.1"/>
    </source>
</evidence>